<reference evidence="1" key="1">
    <citation type="journal article" date="2023" name="Insect Mol. Biol.">
        <title>Genome sequencing provides insights into the evolution of gene families encoding plant cell wall-degrading enzymes in longhorned beetles.</title>
        <authorList>
            <person name="Shin N.R."/>
            <person name="Okamura Y."/>
            <person name="Kirsch R."/>
            <person name="Pauchet Y."/>
        </authorList>
    </citation>
    <scope>NUCLEOTIDE SEQUENCE</scope>
    <source>
        <strain evidence="1">RBIC_L_NR</strain>
    </source>
</reference>
<dbReference type="Proteomes" id="UP001162156">
    <property type="component" value="Unassembled WGS sequence"/>
</dbReference>
<sequence length="77" mass="9168">MYRNIFEDLMERFLQKKYLGYQPLPVRNEEVSKCDYCELPLNVPILNEVRKCEFGHIFHSLCFIHIQGICSICITRA</sequence>
<name>A0AAV8YUW1_9CUCU</name>
<dbReference type="EMBL" id="JANEYF010001881">
    <property type="protein sequence ID" value="KAJ8955294.1"/>
    <property type="molecule type" value="Genomic_DNA"/>
</dbReference>
<organism evidence="1 2">
    <name type="scientific">Rhamnusium bicolor</name>
    <dbReference type="NCBI Taxonomy" id="1586634"/>
    <lineage>
        <taxon>Eukaryota</taxon>
        <taxon>Metazoa</taxon>
        <taxon>Ecdysozoa</taxon>
        <taxon>Arthropoda</taxon>
        <taxon>Hexapoda</taxon>
        <taxon>Insecta</taxon>
        <taxon>Pterygota</taxon>
        <taxon>Neoptera</taxon>
        <taxon>Endopterygota</taxon>
        <taxon>Coleoptera</taxon>
        <taxon>Polyphaga</taxon>
        <taxon>Cucujiformia</taxon>
        <taxon>Chrysomeloidea</taxon>
        <taxon>Cerambycidae</taxon>
        <taxon>Lepturinae</taxon>
        <taxon>Rhagiini</taxon>
        <taxon>Rhamnusium</taxon>
    </lineage>
</organism>
<comment type="caution">
    <text evidence="1">The sequence shown here is derived from an EMBL/GenBank/DDBJ whole genome shotgun (WGS) entry which is preliminary data.</text>
</comment>
<protein>
    <recommendedName>
        <fullName evidence="3">RING-type domain-containing protein</fullName>
    </recommendedName>
</protein>
<evidence type="ECO:0000313" key="2">
    <source>
        <dbReference type="Proteomes" id="UP001162156"/>
    </source>
</evidence>
<accession>A0AAV8YUW1</accession>
<proteinExistence type="predicted"/>
<evidence type="ECO:0000313" key="1">
    <source>
        <dbReference type="EMBL" id="KAJ8955294.1"/>
    </source>
</evidence>
<keyword evidence="2" id="KW-1185">Reference proteome</keyword>
<dbReference type="AlphaFoldDB" id="A0AAV8YUW1"/>
<gene>
    <name evidence="1" type="ORF">NQ314_006907</name>
</gene>
<evidence type="ECO:0008006" key="3">
    <source>
        <dbReference type="Google" id="ProtNLM"/>
    </source>
</evidence>